<dbReference type="EMBL" id="BARV01005744">
    <property type="protein sequence ID" value="GAI17365.1"/>
    <property type="molecule type" value="Genomic_DNA"/>
</dbReference>
<comment type="caution">
    <text evidence="2">The sequence shown here is derived from an EMBL/GenBank/DDBJ whole genome shotgun (WGS) entry which is preliminary data.</text>
</comment>
<accession>X1MRP8</accession>
<organism evidence="2">
    <name type="scientific">marine sediment metagenome</name>
    <dbReference type="NCBI Taxonomy" id="412755"/>
    <lineage>
        <taxon>unclassified sequences</taxon>
        <taxon>metagenomes</taxon>
        <taxon>ecological metagenomes</taxon>
    </lineage>
</organism>
<feature type="domain" description="Polymerase beta nucleotidyltransferase" evidence="1">
    <location>
        <begin position="9"/>
        <end position="99"/>
    </location>
</feature>
<dbReference type="PANTHER" id="PTHR43852:SF3">
    <property type="entry name" value="NUCLEOTIDYLTRANSFERASE"/>
    <property type="match status" value="1"/>
</dbReference>
<sequence>MFDKFNNIKIKKIFSDENNILLAYLFGSQLRGKTGPLSDYDFAVFLSQKTSFPFKYKLKNKLLSVLNSKQVDLVILNDAPIELKYKVIATGKVIFQKNSIVRTEFEADTLSQYFDYLPVLRAQKKDILKVKSKGERHGDRIQRYRTALRKTEEMLNKIRAF</sequence>
<dbReference type="InterPro" id="IPR041633">
    <property type="entry name" value="Polbeta"/>
</dbReference>
<dbReference type="AlphaFoldDB" id="X1MRP8"/>
<dbReference type="SUPFAM" id="SSF81301">
    <property type="entry name" value="Nucleotidyltransferase"/>
    <property type="match status" value="1"/>
</dbReference>
<dbReference type="NCBIfam" id="NF047752">
    <property type="entry name" value="MntA_antitoxin"/>
    <property type="match status" value="1"/>
</dbReference>
<dbReference type="PANTHER" id="PTHR43852">
    <property type="entry name" value="NUCLEOTIDYLTRANSFERASE"/>
    <property type="match status" value="1"/>
</dbReference>
<dbReference type="Pfam" id="PF18765">
    <property type="entry name" value="Polbeta"/>
    <property type="match status" value="1"/>
</dbReference>
<reference evidence="2" key="1">
    <citation type="journal article" date="2014" name="Front. Microbiol.">
        <title>High frequency of phylogenetically diverse reductive dehalogenase-homologous genes in deep subseafloor sedimentary metagenomes.</title>
        <authorList>
            <person name="Kawai M."/>
            <person name="Futagami T."/>
            <person name="Toyoda A."/>
            <person name="Takaki Y."/>
            <person name="Nishi S."/>
            <person name="Hori S."/>
            <person name="Arai W."/>
            <person name="Tsubouchi T."/>
            <person name="Morono Y."/>
            <person name="Uchiyama I."/>
            <person name="Ito T."/>
            <person name="Fujiyama A."/>
            <person name="Inagaki F."/>
            <person name="Takami H."/>
        </authorList>
    </citation>
    <scope>NUCLEOTIDE SEQUENCE</scope>
    <source>
        <strain evidence="2">Expedition CK06-06</strain>
    </source>
</reference>
<dbReference type="Gene3D" id="3.30.460.10">
    <property type="entry name" value="Beta Polymerase, domain 2"/>
    <property type="match status" value="1"/>
</dbReference>
<protein>
    <recommendedName>
        <fullName evidence="1">Polymerase beta nucleotidyltransferase domain-containing protein</fullName>
    </recommendedName>
</protein>
<dbReference type="InterPro" id="IPR052930">
    <property type="entry name" value="TA_antitoxin_MntA"/>
</dbReference>
<name>X1MRP8_9ZZZZ</name>
<dbReference type="CDD" id="cd05403">
    <property type="entry name" value="NT_KNTase_like"/>
    <property type="match status" value="1"/>
</dbReference>
<gene>
    <name evidence="2" type="ORF">S06H3_11655</name>
</gene>
<evidence type="ECO:0000313" key="2">
    <source>
        <dbReference type="EMBL" id="GAI17365.1"/>
    </source>
</evidence>
<evidence type="ECO:0000259" key="1">
    <source>
        <dbReference type="Pfam" id="PF18765"/>
    </source>
</evidence>
<proteinExistence type="predicted"/>
<dbReference type="InterPro" id="IPR043519">
    <property type="entry name" value="NT_sf"/>
</dbReference>